<proteinExistence type="predicted"/>
<keyword evidence="3" id="KW-1185">Reference proteome</keyword>
<gene>
    <name evidence="2" type="ORF">OPV22_023084</name>
</gene>
<dbReference type="EMBL" id="JAQQAF010000006">
    <property type="protein sequence ID" value="KAJ8479357.1"/>
    <property type="molecule type" value="Genomic_DNA"/>
</dbReference>
<organism evidence="2 3">
    <name type="scientific">Ensete ventricosum</name>
    <name type="common">Abyssinian banana</name>
    <name type="synonym">Musa ensete</name>
    <dbReference type="NCBI Taxonomy" id="4639"/>
    <lineage>
        <taxon>Eukaryota</taxon>
        <taxon>Viridiplantae</taxon>
        <taxon>Streptophyta</taxon>
        <taxon>Embryophyta</taxon>
        <taxon>Tracheophyta</taxon>
        <taxon>Spermatophyta</taxon>
        <taxon>Magnoliopsida</taxon>
        <taxon>Liliopsida</taxon>
        <taxon>Zingiberales</taxon>
        <taxon>Musaceae</taxon>
        <taxon>Ensete</taxon>
    </lineage>
</organism>
<name>A0AAV8QS55_ENSVE</name>
<protein>
    <submittedName>
        <fullName evidence="2">Uncharacterized protein</fullName>
    </submittedName>
</protein>
<dbReference type="Proteomes" id="UP001222027">
    <property type="component" value="Unassembled WGS sequence"/>
</dbReference>
<dbReference type="AlphaFoldDB" id="A0AAV8QS55"/>
<evidence type="ECO:0000313" key="3">
    <source>
        <dbReference type="Proteomes" id="UP001222027"/>
    </source>
</evidence>
<evidence type="ECO:0000313" key="2">
    <source>
        <dbReference type="EMBL" id="KAJ8479357.1"/>
    </source>
</evidence>
<evidence type="ECO:0000256" key="1">
    <source>
        <dbReference type="SAM" id="MobiDB-lite"/>
    </source>
</evidence>
<accession>A0AAV8QS55</accession>
<feature type="region of interest" description="Disordered" evidence="1">
    <location>
        <begin position="81"/>
        <end position="100"/>
    </location>
</feature>
<comment type="caution">
    <text evidence="2">The sequence shown here is derived from an EMBL/GenBank/DDBJ whole genome shotgun (WGS) entry which is preliminary data.</text>
</comment>
<reference evidence="2 3" key="1">
    <citation type="submission" date="2022-12" db="EMBL/GenBank/DDBJ databases">
        <title>Chromosome-scale assembly of the Ensete ventricosum genome.</title>
        <authorList>
            <person name="Dussert Y."/>
            <person name="Stocks J."/>
            <person name="Wendawek A."/>
            <person name="Woldeyes F."/>
            <person name="Nichols R.A."/>
            <person name="Borrell J.S."/>
        </authorList>
    </citation>
    <scope>NUCLEOTIDE SEQUENCE [LARGE SCALE GENOMIC DNA]</scope>
    <source>
        <strain evidence="3">cv. Maze</strain>
        <tissue evidence="2">Seeds</tissue>
    </source>
</reference>
<sequence>MVSAWQSRGFKRASRGVVPLGSSLFCQMESMPHDWKMWYTVLGSPRRWFTTASEWSKEHHSPRTDKDPVLHFFPTPFRHTLSLPPTRSKDPTGPIFEDSITKPPSDAIGSVFHACRFHAALGFHLDTVVCFGQINPQES</sequence>